<name>A0A370GFH9_9BACI</name>
<keyword evidence="4" id="KW-0808">Transferase</keyword>
<reference evidence="13 14" key="1">
    <citation type="submission" date="2018-07" db="EMBL/GenBank/DDBJ databases">
        <title>Genomic Encyclopedia of Type Strains, Phase IV (KMG-IV): sequencing the most valuable type-strain genomes for metagenomic binning, comparative biology and taxonomic classification.</title>
        <authorList>
            <person name="Goeker M."/>
        </authorList>
    </citation>
    <scope>NUCLEOTIDE SEQUENCE [LARGE SCALE GENOMIC DNA]</scope>
    <source>
        <strain evidence="13 14">DSM 25281</strain>
    </source>
</reference>
<dbReference type="InterPro" id="IPR004358">
    <property type="entry name" value="Sig_transdc_His_kin-like_C"/>
</dbReference>
<dbReference type="AlphaFoldDB" id="A0A370GFH9"/>
<keyword evidence="10" id="KW-1133">Transmembrane helix</keyword>
<dbReference type="SUPFAM" id="SSF55785">
    <property type="entry name" value="PYP-like sensor domain (PAS domain)"/>
    <property type="match status" value="1"/>
</dbReference>
<comment type="caution">
    <text evidence="13">The sequence shown here is derived from an EMBL/GenBank/DDBJ whole genome shotgun (WGS) entry which is preliminary data.</text>
</comment>
<dbReference type="InterPro" id="IPR013656">
    <property type="entry name" value="PAS_4"/>
</dbReference>
<dbReference type="InterPro" id="IPR036890">
    <property type="entry name" value="HATPase_C_sf"/>
</dbReference>
<dbReference type="CDD" id="cd00130">
    <property type="entry name" value="PAS"/>
    <property type="match status" value="1"/>
</dbReference>
<comment type="catalytic activity">
    <reaction evidence="1">
        <text>ATP + protein L-histidine = ADP + protein N-phospho-L-histidine.</text>
        <dbReference type="EC" id="2.7.13.3"/>
    </reaction>
</comment>
<dbReference type="EC" id="2.7.13.3" evidence="2"/>
<dbReference type="SUPFAM" id="SSF47384">
    <property type="entry name" value="Homodimeric domain of signal transducing histidine kinase"/>
    <property type="match status" value="1"/>
</dbReference>
<evidence type="ECO:0000256" key="3">
    <source>
        <dbReference type="ARBA" id="ARBA00022553"/>
    </source>
</evidence>
<accession>A0A370GFH9</accession>
<evidence type="ECO:0000256" key="2">
    <source>
        <dbReference type="ARBA" id="ARBA00012438"/>
    </source>
</evidence>
<dbReference type="PROSITE" id="PS50109">
    <property type="entry name" value="HIS_KIN"/>
    <property type="match status" value="1"/>
</dbReference>
<keyword evidence="3" id="KW-0597">Phosphoprotein</keyword>
<evidence type="ECO:0000259" key="12">
    <source>
        <dbReference type="PROSITE" id="PS50113"/>
    </source>
</evidence>
<dbReference type="InterPro" id="IPR000700">
    <property type="entry name" value="PAS-assoc_C"/>
</dbReference>
<evidence type="ECO:0000256" key="5">
    <source>
        <dbReference type="ARBA" id="ARBA00022741"/>
    </source>
</evidence>
<dbReference type="Proteomes" id="UP000255326">
    <property type="component" value="Unassembled WGS sequence"/>
</dbReference>
<feature type="transmembrane region" description="Helical" evidence="10">
    <location>
        <begin position="6"/>
        <end position="24"/>
    </location>
</feature>
<keyword evidence="10" id="KW-0812">Transmembrane</keyword>
<dbReference type="FunFam" id="1.10.287.130:FF:000040">
    <property type="entry name" value="PAS domain-containing sensor histidine kinase"/>
    <property type="match status" value="1"/>
</dbReference>
<dbReference type="InterPro" id="IPR036097">
    <property type="entry name" value="HisK_dim/P_sf"/>
</dbReference>
<dbReference type="EMBL" id="QQAY01000006">
    <property type="protein sequence ID" value="RDI41946.1"/>
    <property type="molecule type" value="Genomic_DNA"/>
</dbReference>
<organism evidence="13 14">
    <name type="scientific">Falsibacillus pallidus</name>
    <dbReference type="NCBI Taxonomy" id="493781"/>
    <lineage>
        <taxon>Bacteria</taxon>
        <taxon>Bacillati</taxon>
        <taxon>Bacillota</taxon>
        <taxon>Bacilli</taxon>
        <taxon>Bacillales</taxon>
        <taxon>Bacillaceae</taxon>
        <taxon>Falsibacillus</taxon>
    </lineage>
</organism>
<dbReference type="Pfam" id="PF08448">
    <property type="entry name" value="PAS_4"/>
    <property type="match status" value="1"/>
</dbReference>
<dbReference type="PRINTS" id="PR00344">
    <property type="entry name" value="BCTRLSENSOR"/>
</dbReference>
<keyword evidence="5" id="KW-0547">Nucleotide-binding</keyword>
<keyword evidence="9" id="KW-0902">Two-component regulatory system</keyword>
<gene>
    <name evidence="13" type="ORF">DFR59_106105</name>
</gene>
<evidence type="ECO:0000256" key="1">
    <source>
        <dbReference type="ARBA" id="ARBA00000085"/>
    </source>
</evidence>
<keyword evidence="10" id="KW-0472">Membrane</keyword>
<dbReference type="SUPFAM" id="SSF55874">
    <property type="entry name" value="ATPase domain of HSP90 chaperone/DNA topoisomerase II/histidine kinase"/>
    <property type="match status" value="1"/>
</dbReference>
<dbReference type="InterPro" id="IPR003594">
    <property type="entry name" value="HATPase_dom"/>
</dbReference>
<dbReference type="RefSeq" id="WP_245948469.1">
    <property type="nucleotide sequence ID" value="NZ_QQAY01000006.1"/>
</dbReference>
<sequence>MLTKKGWAAAAAGMMIVLVCQMFLGFIHERNEIESFIYIVLSIILIGGLLYLAVNGYRLLVKYQGVQGEEKRLSALIDSMPDFMCVKDGEGRWLKVNQFGLELYELTRVDYYGKTDSQLGEYTPFFKDALLYCIDSDEAAWENQCLTRTEESFYLRSGEFKTFDVIKVPLYHEDGTRRILITLGRDISQQKRTEAMLLKKEKLSVVGELSAGIAHEIRNPLTSLKGFIQLLNETENVTKEYLTIMSREIDRINQIVSELLVLAKPQSRIHSEFKFNEALDYVVNIMKHEALLLGIAITIKADEKDAVIFGDKNQVVQVLINIIKNALDAMGQKGGEVTVKVEHVEQKLKISIKDQGEGIPPERLKHLGEPFFTLKEKGMGLGLTISNKIIQEHKGCIDIKSELGIGTEVIIQLPLSQ</sequence>
<dbReference type="NCBIfam" id="TIGR00229">
    <property type="entry name" value="sensory_box"/>
    <property type="match status" value="1"/>
</dbReference>
<dbReference type="GO" id="GO:0005524">
    <property type="term" value="F:ATP binding"/>
    <property type="evidence" value="ECO:0007669"/>
    <property type="project" value="UniProtKB-KW"/>
</dbReference>
<evidence type="ECO:0000256" key="10">
    <source>
        <dbReference type="SAM" id="Phobius"/>
    </source>
</evidence>
<protein>
    <recommendedName>
        <fullName evidence="2">histidine kinase</fullName>
        <ecNumber evidence="2">2.7.13.3</ecNumber>
    </recommendedName>
</protein>
<dbReference type="InterPro" id="IPR035965">
    <property type="entry name" value="PAS-like_dom_sf"/>
</dbReference>
<keyword evidence="14" id="KW-1185">Reference proteome</keyword>
<dbReference type="Gene3D" id="1.10.287.130">
    <property type="match status" value="1"/>
</dbReference>
<dbReference type="PANTHER" id="PTHR43065">
    <property type="entry name" value="SENSOR HISTIDINE KINASE"/>
    <property type="match status" value="1"/>
</dbReference>
<evidence type="ECO:0000259" key="11">
    <source>
        <dbReference type="PROSITE" id="PS50109"/>
    </source>
</evidence>
<dbReference type="InterPro" id="IPR000014">
    <property type="entry name" value="PAS"/>
</dbReference>
<keyword evidence="8" id="KW-0749">Sporulation</keyword>
<feature type="transmembrane region" description="Helical" evidence="10">
    <location>
        <begin position="36"/>
        <end position="54"/>
    </location>
</feature>
<dbReference type="CDD" id="cd00082">
    <property type="entry name" value="HisKA"/>
    <property type="match status" value="1"/>
</dbReference>
<dbReference type="Pfam" id="PF02518">
    <property type="entry name" value="HATPase_c"/>
    <property type="match status" value="1"/>
</dbReference>
<evidence type="ECO:0000313" key="14">
    <source>
        <dbReference type="Proteomes" id="UP000255326"/>
    </source>
</evidence>
<dbReference type="GO" id="GO:0030435">
    <property type="term" value="P:sporulation resulting in formation of a cellular spore"/>
    <property type="evidence" value="ECO:0007669"/>
    <property type="project" value="UniProtKB-KW"/>
</dbReference>
<dbReference type="Gene3D" id="3.30.450.20">
    <property type="entry name" value="PAS domain"/>
    <property type="match status" value="1"/>
</dbReference>
<evidence type="ECO:0000313" key="13">
    <source>
        <dbReference type="EMBL" id="RDI41946.1"/>
    </source>
</evidence>
<evidence type="ECO:0000256" key="6">
    <source>
        <dbReference type="ARBA" id="ARBA00022777"/>
    </source>
</evidence>
<dbReference type="InterPro" id="IPR005467">
    <property type="entry name" value="His_kinase_dom"/>
</dbReference>
<keyword evidence="6" id="KW-0418">Kinase</keyword>
<evidence type="ECO:0000256" key="9">
    <source>
        <dbReference type="ARBA" id="ARBA00023012"/>
    </source>
</evidence>
<dbReference type="Gene3D" id="3.30.565.10">
    <property type="entry name" value="Histidine kinase-like ATPase, C-terminal domain"/>
    <property type="match status" value="1"/>
</dbReference>
<dbReference type="PROSITE" id="PS50113">
    <property type="entry name" value="PAC"/>
    <property type="match status" value="1"/>
</dbReference>
<evidence type="ECO:0000256" key="7">
    <source>
        <dbReference type="ARBA" id="ARBA00022840"/>
    </source>
</evidence>
<evidence type="ECO:0000256" key="8">
    <source>
        <dbReference type="ARBA" id="ARBA00022969"/>
    </source>
</evidence>
<feature type="domain" description="PAC" evidence="12">
    <location>
        <begin position="147"/>
        <end position="199"/>
    </location>
</feature>
<dbReference type="GO" id="GO:0000155">
    <property type="term" value="F:phosphorelay sensor kinase activity"/>
    <property type="evidence" value="ECO:0007669"/>
    <property type="project" value="InterPro"/>
</dbReference>
<dbReference type="PANTHER" id="PTHR43065:SF34">
    <property type="entry name" value="SPORULATION KINASE A"/>
    <property type="match status" value="1"/>
</dbReference>
<dbReference type="InterPro" id="IPR003661">
    <property type="entry name" value="HisK_dim/P_dom"/>
</dbReference>
<proteinExistence type="predicted"/>
<keyword evidence="7" id="KW-0067">ATP-binding</keyword>
<feature type="domain" description="Histidine kinase" evidence="11">
    <location>
        <begin position="212"/>
        <end position="417"/>
    </location>
</feature>
<dbReference type="SMART" id="SM00388">
    <property type="entry name" value="HisKA"/>
    <property type="match status" value="1"/>
</dbReference>
<evidence type="ECO:0000256" key="4">
    <source>
        <dbReference type="ARBA" id="ARBA00022679"/>
    </source>
</evidence>
<dbReference type="Pfam" id="PF00512">
    <property type="entry name" value="HisKA"/>
    <property type="match status" value="1"/>
</dbReference>
<dbReference type="SMART" id="SM00387">
    <property type="entry name" value="HATPase_c"/>
    <property type="match status" value="1"/>
</dbReference>